<protein>
    <submittedName>
        <fullName evidence="1">Uncharacterized protein</fullName>
    </submittedName>
</protein>
<proteinExistence type="predicted"/>
<sequence length="86" mass="9424">MQTRCIERARLVSKARFSRFSHPDYGDAIFTRRRSAEAMASVSGSGDGGRDCGGGGDIGGGEGVGCEVRMATARWLGVRQQQLWWW</sequence>
<dbReference type="HOGENOM" id="CLU_2501868_0_0_1"/>
<organism evidence="1 2">
    <name type="scientific">Oryza rufipogon</name>
    <name type="common">Brownbeard rice</name>
    <name type="synonym">Asian wild rice</name>
    <dbReference type="NCBI Taxonomy" id="4529"/>
    <lineage>
        <taxon>Eukaryota</taxon>
        <taxon>Viridiplantae</taxon>
        <taxon>Streptophyta</taxon>
        <taxon>Embryophyta</taxon>
        <taxon>Tracheophyta</taxon>
        <taxon>Spermatophyta</taxon>
        <taxon>Magnoliopsida</taxon>
        <taxon>Liliopsida</taxon>
        <taxon>Poales</taxon>
        <taxon>Poaceae</taxon>
        <taxon>BOP clade</taxon>
        <taxon>Oryzoideae</taxon>
        <taxon>Oryzeae</taxon>
        <taxon>Oryzinae</taxon>
        <taxon>Oryza</taxon>
    </lineage>
</organism>
<evidence type="ECO:0000313" key="1">
    <source>
        <dbReference type="EnsemblPlants" id="ORUFI01G18090.1"/>
    </source>
</evidence>
<reference evidence="1" key="2">
    <citation type="submission" date="2015-06" db="UniProtKB">
        <authorList>
            <consortium name="EnsemblPlants"/>
        </authorList>
    </citation>
    <scope>IDENTIFICATION</scope>
</reference>
<evidence type="ECO:0000313" key="2">
    <source>
        <dbReference type="Proteomes" id="UP000008022"/>
    </source>
</evidence>
<keyword evidence="2" id="KW-1185">Reference proteome</keyword>
<name>A0A0E0MWL6_ORYRU</name>
<dbReference type="Gramene" id="ORUFI01G18090.1">
    <property type="protein sequence ID" value="ORUFI01G18090.1"/>
    <property type="gene ID" value="ORUFI01G18090"/>
</dbReference>
<dbReference type="AlphaFoldDB" id="A0A0E0MWL6"/>
<reference evidence="2" key="1">
    <citation type="submission" date="2013-06" db="EMBL/GenBank/DDBJ databases">
        <authorList>
            <person name="Zhao Q."/>
        </authorList>
    </citation>
    <scope>NUCLEOTIDE SEQUENCE</scope>
    <source>
        <strain evidence="2">cv. W1943</strain>
    </source>
</reference>
<accession>A0A0E0MWL6</accession>
<dbReference type="Proteomes" id="UP000008022">
    <property type="component" value="Unassembled WGS sequence"/>
</dbReference>
<dbReference type="EnsemblPlants" id="ORUFI01G18090.1">
    <property type="protein sequence ID" value="ORUFI01G18090.1"/>
    <property type="gene ID" value="ORUFI01G18090"/>
</dbReference>